<evidence type="ECO:0000256" key="10">
    <source>
        <dbReference type="ARBA" id="ARBA00023204"/>
    </source>
</evidence>
<dbReference type="AlphaFoldDB" id="A0A1D9DYM8"/>
<dbReference type="KEGG" id="rpla:A4Z71_02700"/>
<dbReference type="GO" id="GO:0008270">
    <property type="term" value="F:zinc ion binding"/>
    <property type="evidence" value="ECO:0007669"/>
    <property type="project" value="UniProtKB-KW"/>
</dbReference>
<gene>
    <name evidence="18" type="ORF">A4Z71_02700</name>
</gene>
<sequence length="267" mass="29927">MPEGHTVHRSAKQFNKLFAGSPLKVHSPQGRFQEDARLVDGRVLDSASAIGKQLFLQFENELVLRIHLGIYGKWSWQSSAEGEFSEPQGQVRARFENGTHLADLRGPTACEVLTQEQLQPIFNRLGPDPLNRDPDGMAKQQFVEKIKKSKKSIGLLLMDQSVVAGIGNVYRAELLFRSQISPYRLGSSLTGQEIEAIWDDAVALMQVGVKTGYMITRDELFTKRPTKAERNFVYKREGLPCRNCGANVAIDLMATRKLYFCPNCQGV</sequence>
<feature type="domain" description="FPG-type" evidence="16">
    <location>
        <begin position="232"/>
        <end position="266"/>
    </location>
</feature>
<evidence type="ECO:0000259" key="17">
    <source>
        <dbReference type="PROSITE" id="PS51068"/>
    </source>
</evidence>
<keyword evidence="13" id="KW-0326">Glycosidase</keyword>
<dbReference type="PANTHER" id="PTHR42697:SF3">
    <property type="entry name" value="ENDONUCLEASE 8 1"/>
    <property type="match status" value="1"/>
</dbReference>
<keyword evidence="4" id="KW-0479">Metal-binding</keyword>
<keyword evidence="10" id="KW-0234">DNA repair</keyword>
<evidence type="ECO:0000313" key="18">
    <source>
        <dbReference type="EMBL" id="AOY55913.1"/>
    </source>
</evidence>
<evidence type="ECO:0000256" key="4">
    <source>
        <dbReference type="ARBA" id="ARBA00022723"/>
    </source>
</evidence>
<name>A0A1D9DYM8_9MICO</name>
<dbReference type="Gene3D" id="3.20.190.10">
    <property type="entry name" value="MutM-like, N-terminal"/>
    <property type="match status" value="1"/>
</dbReference>
<keyword evidence="11" id="KW-0456">Lyase</keyword>
<dbReference type="GO" id="GO:0003684">
    <property type="term" value="F:damaged DNA binding"/>
    <property type="evidence" value="ECO:0007669"/>
    <property type="project" value="InterPro"/>
</dbReference>
<dbReference type="SUPFAM" id="SSF57716">
    <property type="entry name" value="Glucocorticoid receptor-like (DNA-binding domain)"/>
    <property type="match status" value="1"/>
</dbReference>
<dbReference type="Proteomes" id="UP000243784">
    <property type="component" value="Chromosome"/>
</dbReference>
<evidence type="ECO:0000313" key="19">
    <source>
        <dbReference type="Proteomes" id="UP000243784"/>
    </source>
</evidence>
<evidence type="ECO:0000256" key="14">
    <source>
        <dbReference type="ARBA" id="ARBA00044632"/>
    </source>
</evidence>
<dbReference type="InterPro" id="IPR010979">
    <property type="entry name" value="Ribosomal_uS13-like_H2TH"/>
</dbReference>
<evidence type="ECO:0000256" key="15">
    <source>
        <dbReference type="PROSITE-ProRule" id="PRU00391"/>
    </source>
</evidence>
<evidence type="ECO:0000256" key="9">
    <source>
        <dbReference type="ARBA" id="ARBA00023125"/>
    </source>
</evidence>
<evidence type="ECO:0000256" key="1">
    <source>
        <dbReference type="ARBA" id="ARBA00001947"/>
    </source>
</evidence>
<comment type="catalytic activity">
    <reaction evidence="14">
        <text>2'-deoxyribonucleotide-(2'-deoxyribose 5'-phosphate)-2'-deoxyribonucleotide-DNA = a 3'-end 2'-deoxyribonucleotide-(2,3-dehydro-2,3-deoxyribose 5'-phosphate)-DNA + a 5'-end 5'-phospho-2'-deoxyribonucleoside-DNA + H(+)</text>
        <dbReference type="Rhea" id="RHEA:66592"/>
        <dbReference type="Rhea" id="RHEA-COMP:13180"/>
        <dbReference type="Rhea" id="RHEA-COMP:16897"/>
        <dbReference type="Rhea" id="RHEA-COMP:17067"/>
        <dbReference type="ChEBI" id="CHEBI:15378"/>
        <dbReference type="ChEBI" id="CHEBI:136412"/>
        <dbReference type="ChEBI" id="CHEBI:157695"/>
        <dbReference type="ChEBI" id="CHEBI:167181"/>
        <dbReference type="EC" id="4.2.99.18"/>
    </reaction>
</comment>
<dbReference type="FunFam" id="1.10.8.50:FF:000003">
    <property type="entry name" value="Formamidopyrimidine-DNA glycosylase"/>
    <property type="match status" value="1"/>
</dbReference>
<evidence type="ECO:0000256" key="7">
    <source>
        <dbReference type="ARBA" id="ARBA00022801"/>
    </source>
</evidence>
<comment type="similarity">
    <text evidence="2">Belongs to the FPG family.</text>
</comment>
<dbReference type="Gene3D" id="1.10.8.50">
    <property type="match status" value="1"/>
</dbReference>
<dbReference type="EMBL" id="CP015208">
    <property type="protein sequence ID" value="AOY55913.1"/>
    <property type="molecule type" value="Genomic_DNA"/>
</dbReference>
<evidence type="ECO:0000256" key="5">
    <source>
        <dbReference type="ARBA" id="ARBA00022763"/>
    </source>
</evidence>
<evidence type="ECO:0000256" key="12">
    <source>
        <dbReference type="ARBA" id="ARBA00023268"/>
    </source>
</evidence>
<dbReference type="GO" id="GO:0140078">
    <property type="term" value="F:class I DNA-(apurinic or apyrimidinic site) endonuclease activity"/>
    <property type="evidence" value="ECO:0007669"/>
    <property type="project" value="UniProtKB-EC"/>
</dbReference>
<dbReference type="Pfam" id="PF01149">
    <property type="entry name" value="Fapy_DNA_glyco"/>
    <property type="match status" value="1"/>
</dbReference>
<dbReference type="PROSITE" id="PS51068">
    <property type="entry name" value="FPG_CAT"/>
    <property type="match status" value="1"/>
</dbReference>
<dbReference type="Pfam" id="PF06831">
    <property type="entry name" value="H2TH"/>
    <property type="match status" value="1"/>
</dbReference>
<dbReference type="InterPro" id="IPR035937">
    <property type="entry name" value="FPG_N"/>
</dbReference>
<dbReference type="GO" id="GO:0006284">
    <property type="term" value="P:base-excision repair"/>
    <property type="evidence" value="ECO:0007669"/>
    <property type="project" value="InterPro"/>
</dbReference>
<keyword evidence="19" id="KW-1185">Reference proteome</keyword>
<evidence type="ECO:0000256" key="3">
    <source>
        <dbReference type="ARBA" id="ARBA00012720"/>
    </source>
</evidence>
<dbReference type="CDD" id="cd08970">
    <property type="entry name" value="AcNei1_N"/>
    <property type="match status" value="1"/>
</dbReference>
<dbReference type="SMART" id="SM01232">
    <property type="entry name" value="H2TH"/>
    <property type="match status" value="1"/>
</dbReference>
<dbReference type="SUPFAM" id="SSF81624">
    <property type="entry name" value="N-terminal domain of MutM-like DNA repair proteins"/>
    <property type="match status" value="1"/>
</dbReference>
<dbReference type="InterPro" id="IPR000214">
    <property type="entry name" value="Znf_DNA_glyclase/AP_lyase"/>
</dbReference>
<dbReference type="GO" id="GO:0003690">
    <property type="term" value="F:double-stranded DNA binding"/>
    <property type="evidence" value="ECO:0007669"/>
    <property type="project" value="UniProtKB-ARBA"/>
</dbReference>
<dbReference type="PANTHER" id="PTHR42697">
    <property type="entry name" value="ENDONUCLEASE 8"/>
    <property type="match status" value="1"/>
</dbReference>
<dbReference type="SMART" id="SM00898">
    <property type="entry name" value="Fapy_DNA_glyco"/>
    <property type="match status" value="1"/>
</dbReference>
<comment type="cofactor">
    <cofactor evidence="1">
        <name>Zn(2+)</name>
        <dbReference type="ChEBI" id="CHEBI:29105"/>
    </cofactor>
</comment>
<dbReference type="SUPFAM" id="SSF46946">
    <property type="entry name" value="S13-like H2TH domain"/>
    <property type="match status" value="1"/>
</dbReference>
<dbReference type="RefSeq" id="WP_070954424.1">
    <property type="nucleotide sequence ID" value="NZ_CP015208.1"/>
</dbReference>
<protein>
    <recommendedName>
        <fullName evidence="3">DNA-(apurinic or apyrimidinic site) lyase</fullName>
        <ecNumber evidence="3">4.2.99.18</ecNumber>
    </recommendedName>
</protein>
<dbReference type="EC" id="4.2.99.18" evidence="3"/>
<dbReference type="InterPro" id="IPR012319">
    <property type="entry name" value="FPG_cat"/>
</dbReference>
<evidence type="ECO:0000256" key="6">
    <source>
        <dbReference type="ARBA" id="ARBA00022771"/>
    </source>
</evidence>
<evidence type="ECO:0000259" key="16">
    <source>
        <dbReference type="PROSITE" id="PS51066"/>
    </source>
</evidence>
<keyword evidence="7" id="KW-0378">Hydrolase</keyword>
<proteinExistence type="inferred from homology"/>
<evidence type="ECO:0000256" key="13">
    <source>
        <dbReference type="ARBA" id="ARBA00023295"/>
    </source>
</evidence>
<feature type="domain" description="Formamidopyrimidine-DNA glycosylase catalytic" evidence="17">
    <location>
        <begin position="2"/>
        <end position="91"/>
    </location>
</feature>
<dbReference type="GO" id="GO:0006979">
    <property type="term" value="P:response to oxidative stress"/>
    <property type="evidence" value="ECO:0007669"/>
    <property type="project" value="UniProtKB-ARBA"/>
</dbReference>
<evidence type="ECO:0000256" key="11">
    <source>
        <dbReference type="ARBA" id="ARBA00023239"/>
    </source>
</evidence>
<keyword evidence="8" id="KW-0862">Zinc</keyword>
<dbReference type="GO" id="GO:0000703">
    <property type="term" value="F:oxidized pyrimidine nucleobase lesion DNA N-glycosylase activity"/>
    <property type="evidence" value="ECO:0007669"/>
    <property type="project" value="TreeGrafter"/>
</dbReference>
<keyword evidence="12" id="KW-0511">Multifunctional enzyme</keyword>
<dbReference type="STRING" id="535712.A4Z71_02700"/>
<keyword evidence="6 15" id="KW-0863">Zinc-finger</keyword>
<reference evidence="18 19" key="1">
    <citation type="journal article" date="2016" name="Biochim. Biophys. Acta">
        <title>Photochemical characterization of actinorhodopsin and its functional existence in the natural host.</title>
        <authorList>
            <person name="Nakamura S."/>
            <person name="Kikukawa T."/>
            <person name="Tamogami J."/>
            <person name="Kamiya M."/>
            <person name="Aizawa T."/>
            <person name="Hahn M.W."/>
            <person name="Ihara K."/>
            <person name="Kamo N."/>
            <person name="Demura M."/>
        </authorList>
    </citation>
    <scope>NUCLEOTIDE SEQUENCE [LARGE SCALE GENOMIC DNA]</scope>
    <source>
        <strain evidence="18 19">MWH-Dar1</strain>
    </source>
</reference>
<evidence type="ECO:0000256" key="8">
    <source>
        <dbReference type="ARBA" id="ARBA00022833"/>
    </source>
</evidence>
<keyword evidence="5" id="KW-0227">DNA damage</keyword>
<dbReference type="OrthoDB" id="9800855at2"/>
<dbReference type="PROSITE" id="PS51066">
    <property type="entry name" value="ZF_FPG_2"/>
    <property type="match status" value="1"/>
</dbReference>
<accession>A0A1D9DYM8</accession>
<organism evidence="18 19">
    <name type="scientific">Candidatus Rhodoluna planktonica</name>
    <dbReference type="NCBI Taxonomy" id="535712"/>
    <lineage>
        <taxon>Bacteria</taxon>
        <taxon>Bacillati</taxon>
        <taxon>Actinomycetota</taxon>
        <taxon>Actinomycetes</taxon>
        <taxon>Micrococcales</taxon>
        <taxon>Microbacteriaceae</taxon>
        <taxon>Luna cluster</taxon>
        <taxon>Luna-1 subcluster</taxon>
        <taxon>Rhodoluna</taxon>
    </lineage>
</organism>
<keyword evidence="9" id="KW-0238">DNA-binding</keyword>
<dbReference type="GO" id="GO:0008534">
    <property type="term" value="F:oxidized purine nucleobase lesion DNA N-glycosylase activity"/>
    <property type="evidence" value="ECO:0007669"/>
    <property type="project" value="UniProtKB-ARBA"/>
</dbReference>
<evidence type="ECO:0000256" key="2">
    <source>
        <dbReference type="ARBA" id="ARBA00009409"/>
    </source>
</evidence>
<dbReference type="InterPro" id="IPR015886">
    <property type="entry name" value="H2TH_FPG"/>
</dbReference>